<protein>
    <submittedName>
        <fullName evidence="1">Type IV pilin protein</fullName>
    </submittedName>
</protein>
<evidence type="ECO:0000313" key="1">
    <source>
        <dbReference type="EMBL" id="MDC7712523.1"/>
    </source>
</evidence>
<accession>A0ABT5IIZ6</accession>
<keyword evidence="2" id="KW-1185">Reference proteome</keyword>
<gene>
    <name evidence="1" type="ORF">PQU96_00045</name>
</gene>
<reference evidence="1 2" key="1">
    <citation type="submission" date="2023-01" db="EMBL/GenBank/DDBJ databases">
        <title>Novel species of the genus Vogesella isolated from rivers.</title>
        <authorList>
            <person name="Lu H."/>
        </authorList>
    </citation>
    <scope>NUCLEOTIDE SEQUENCE [LARGE SCALE GENOMIC DNA]</scope>
    <source>
        <strain evidence="1 2">LYT5W</strain>
    </source>
</reference>
<dbReference type="InterPro" id="IPR031982">
    <property type="entry name" value="PilE-like"/>
</dbReference>
<dbReference type="Proteomes" id="UP001222030">
    <property type="component" value="Unassembled WGS sequence"/>
</dbReference>
<dbReference type="Gene3D" id="3.30.700.50">
    <property type="match status" value="1"/>
</dbReference>
<name>A0ABT5IIZ6_9NEIS</name>
<dbReference type="SUPFAM" id="SSF54523">
    <property type="entry name" value="Pili subunits"/>
    <property type="match status" value="1"/>
</dbReference>
<dbReference type="PROSITE" id="PS00409">
    <property type="entry name" value="PROKAR_NTER_METHYL"/>
    <property type="match status" value="1"/>
</dbReference>
<sequence>MLARRGFTLLELLLLLVLALLGILSAAALPAYQGYVQRSQRALAVALLQENAMFLEEFYHRQGSYKLTPTRWPALPAVVSPSDGEPQYQLAFGSTPRNTDDGYYVLRATRLQARDETEVITLTQTGIMKLCLRRDGVERCELVH</sequence>
<evidence type="ECO:0000313" key="2">
    <source>
        <dbReference type="Proteomes" id="UP001222030"/>
    </source>
</evidence>
<dbReference type="EMBL" id="JAQQLE010000001">
    <property type="protein sequence ID" value="MDC7712523.1"/>
    <property type="molecule type" value="Genomic_DNA"/>
</dbReference>
<organism evidence="1 2">
    <name type="scientific">Vogesella margarita</name>
    <dbReference type="NCBI Taxonomy" id="2984199"/>
    <lineage>
        <taxon>Bacteria</taxon>
        <taxon>Pseudomonadati</taxon>
        <taxon>Pseudomonadota</taxon>
        <taxon>Betaproteobacteria</taxon>
        <taxon>Neisseriales</taxon>
        <taxon>Chromobacteriaceae</taxon>
        <taxon>Vogesella</taxon>
    </lineage>
</organism>
<dbReference type="InterPro" id="IPR045584">
    <property type="entry name" value="Pilin-like"/>
</dbReference>
<dbReference type="RefSeq" id="WP_272770270.1">
    <property type="nucleotide sequence ID" value="NZ_JAQQLE010000001.1"/>
</dbReference>
<dbReference type="InterPro" id="IPR012902">
    <property type="entry name" value="N_methyl_site"/>
</dbReference>
<dbReference type="Pfam" id="PF16732">
    <property type="entry name" value="ComP_DUS"/>
    <property type="match status" value="1"/>
</dbReference>
<comment type="caution">
    <text evidence="1">The sequence shown here is derived from an EMBL/GenBank/DDBJ whole genome shotgun (WGS) entry which is preliminary data.</text>
</comment>
<proteinExistence type="predicted"/>